<organism evidence="2 3">
    <name type="scientific">Jilunia laotingensis</name>
    <dbReference type="NCBI Taxonomy" id="2763675"/>
    <lineage>
        <taxon>Bacteria</taxon>
        <taxon>Pseudomonadati</taxon>
        <taxon>Bacteroidota</taxon>
        <taxon>Bacteroidia</taxon>
        <taxon>Bacteroidales</taxon>
        <taxon>Bacteroidaceae</taxon>
        <taxon>Jilunia</taxon>
    </lineage>
</organism>
<keyword evidence="1" id="KW-0812">Transmembrane</keyword>
<gene>
    <name evidence="2" type="ORF">H8744_16925</name>
</gene>
<reference evidence="2" key="1">
    <citation type="submission" date="2020-08" db="EMBL/GenBank/DDBJ databases">
        <title>Genome public.</title>
        <authorList>
            <person name="Liu C."/>
            <person name="Sun Q."/>
        </authorList>
    </citation>
    <scope>NUCLEOTIDE SEQUENCE</scope>
    <source>
        <strain evidence="2">N12</strain>
    </source>
</reference>
<dbReference type="RefSeq" id="WP_262435981.1">
    <property type="nucleotide sequence ID" value="NZ_JACRTF010000001.1"/>
</dbReference>
<evidence type="ECO:0000313" key="2">
    <source>
        <dbReference type="EMBL" id="MBC8594896.1"/>
    </source>
</evidence>
<sequence length="135" mass="15887">MKHEDKDYEKWLSAVKSRQPVLENPNELTDLILKRVSRIRSAKKQRKILVGTWMSGVAATLLLCLFINETVIAPSSYQVKEEKQCEYWQNNSYSSLPENWEEMKAMEKGAFLSSYYAQLRQIKQERISDILKKNR</sequence>
<proteinExistence type="predicted"/>
<name>A0A926F560_9BACT</name>
<dbReference type="EMBL" id="JACRTF010000001">
    <property type="protein sequence ID" value="MBC8594896.1"/>
    <property type="molecule type" value="Genomic_DNA"/>
</dbReference>
<feature type="transmembrane region" description="Helical" evidence="1">
    <location>
        <begin position="48"/>
        <end position="68"/>
    </location>
</feature>
<keyword evidence="1" id="KW-0472">Membrane</keyword>
<protein>
    <submittedName>
        <fullName evidence="2">Uncharacterized protein</fullName>
    </submittedName>
</protein>
<comment type="caution">
    <text evidence="2">The sequence shown here is derived from an EMBL/GenBank/DDBJ whole genome shotgun (WGS) entry which is preliminary data.</text>
</comment>
<evidence type="ECO:0000313" key="3">
    <source>
        <dbReference type="Proteomes" id="UP000651085"/>
    </source>
</evidence>
<keyword evidence="1" id="KW-1133">Transmembrane helix</keyword>
<keyword evidence="3" id="KW-1185">Reference proteome</keyword>
<accession>A0A926F560</accession>
<evidence type="ECO:0000256" key="1">
    <source>
        <dbReference type="SAM" id="Phobius"/>
    </source>
</evidence>
<dbReference type="Proteomes" id="UP000651085">
    <property type="component" value="Unassembled WGS sequence"/>
</dbReference>
<dbReference type="AlphaFoldDB" id="A0A926F560"/>